<dbReference type="SUPFAM" id="SSF53335">
    <property type="entry name" value="S-adenosyl-L-methionine-dependent methyltransferases"/>
    <property type="match status" value="1"/>
</dbReference>
<reference evidence="1 2" key="1">
    <citation type="submission" date="2019-06" db="EMBL/GenBank/DDBJ databases">
        <title>Sequencing the genomes of 1000 actinobacteria strains.</title>
        <authorList>
            <person name="Klenk H.-P."/>
        </authorList>
    </citation>
    <scope>NUCLEOTIDE SEQUENCE [LARGE SCALE GENOMIC DNA]</scope>
    <source>
        <strain evidence="1 2">DSM 45015</strain>
    </source>
</reference>
<dbReference type="RefSeq" id="WP_141922245.1">
    <property type="nucleotide sequence ID" value="NZ_VFQC01000001.1"/>
</dbReference>
<keyword evidence="1" id="KW-0489">Methyltransferase</keyword>
<dbReference type="CDD" id="cd02440">
    <property type="entry name" value="AdoMet_MTases"/>
    <property type="match status" value="1"/>
</dbReference>
<accession>A0A543NGI3</accession>
<dbReference type="Gene3D" id="3.40.50.150">
    <property type="entry name" value="Vaccinia Virus protein VP39"/>
    <property type="match status" value="1"/>
</dbReference>
<sequence length="224" mass="23383">MSATESTRERGAGSWRADPYTDALRTGHGPLFLRRRDGWMLPLEVERWCAGADTSDMSVLRRCEGSVLDLGCGPGRMVAALSALGCPTLGVDVSPAAVSRSVHAGGPAVCGSVFDPVPGEGDWGTALLLDGNIGIGGDVRALLRRVGELVAPEGLLLAEAAPVDVDERVHVRVDDGCGGSGPDEFPWARAGVAALLSYGQDAGWALVERWTAPGRAFVALRRAP</sequence>
<gene>
    <name evidence="1" type="ORF">FHX37_0855</name>
</gene>
<name>A0A543NGI3_9ACTN</name>
<dbReference type="InterPro" id="IPR029063">
    <property type="entry name" value="SAM-dependent_MTases_sf"/>
</dbReference>
<dbReference type="GO" id="GO:0032259">
    <property type="term" value="P:methylation"/>
    <property type="evidence" value="ECO:0007669"/>
    <property type="project" value="UniProtKB-KW"/>
</dbReference>
<dbReference type="Pfam" id="PF13489">
    <property type="entry name" value="Methyltransf_23"/>
    <property type="match status" value="1"/>
</dbReference>
<dbReference type="GO" id="GO:0008168">
    <property type="term" value="F:methyltransferase activity"/>
    <property type="evidence" value="ECO:0007669"/>
    <property type="project" value="UniProtKB-KW"/>
</dbReference>
<dbReference type="EMBL" id="VFQC01000001">
    <property type="protein sequence ID" value="TQN30966.1"/>
    <property type="molecule type" value="Genomic_DNA"/>
</dbReference>
<protein>
    <submittedName>
        <fullName evidence="1">Methyltransferase family protein</fullName>
    </submittedName>
</protein>
<evidence type="ECO:0000313" key="1">
    <source>
        <dbReference type="EMBL" id="TQN30966.1"/>
    </source>
</evidence>
<dbReference type="OrthoDB" id="4484556at2"/>
<comment type="caution">
    <text evidence="1">The sequence shown here is derived from an EMBL/GenBank/DDBJ whole genome shotgun (WGS) entry which is preliminary data.</text>
</comment>
<keyword evidence="1" id="KW-0808">Transferase</keyword>
<dbReference type="Proteomes" id="UP000317422">
    <property type="component" value="Unassembled WGS sequence"/>
</dbReference>
<dbReference type="AlphaFoldDB" id="A0A543NGI3"/>
<proteinExistence type="predicted"/>
<keyword evidence="2" id="KW-1185">Reference proteome</keyword>
<evidence type="ECO:0000313" key="2">
    <source>
        <dbReference type="Proteomes" id="UP000317422"/>
    </source>
</evidence>
<organism evidence="1 2">
    <name type="scientific">Haloactinospora alba</name>
    <dbReference type="NCBI Taxonomy" id="405555"/>
    <lineage>
        <taxon>Bacteria</taxon>
        <taxon>Bacillati</taxon>
        <taxon>Actinomycetota</taxon>
        <taxon>Actinomycetes</taxon>
        <taxon>Streptosporangiales</taxon>
        <taxon>Nocardiopsidaceae</taxon>
        <taxon>Haloactinospora</taxon>
    </lineage>
</organism>